<feature type="domain" description="3-deoxy-D-manno-octulosonic-acid transferase N-terminal" evidence="9">
    <location>
        <begin position="40"/>
        <end position="203"/>
    </location>
</feature>
<evidence type="ECO:0000313" key="10">
    <source>
        <dbReference type="EMBL" id="HIX86301.1"/>
    </source>
</evidence>
<evidence type="ECO:0000256" key="3">
    <source>
        <dbReference type="ARBA" id="ARBA00019077"/>
    </source>
</evidence>
<dbReference type="Proteomes" id="UP000823847">
    <property type="component" value="Unassembled WGS sequence"/>
</dbReference>
<keyword evidence="8" id="KW-1003">Cell membrane</keyword>
<evidence type="ECO:0000256" key="4">
    <source>
        <dbReference type="ARBA" id="ARBA00022679"/>
    </source>
</evidence>
<comment type="pathway">
    <text evidence="1 8">Bacterial outer membrane biogenesis; LPS core biosynthesis.</text>
</comment>
<keyword evidence="8" id="KW-0472">Membrane</keyword>
<dbReference type="EC" id="2.4.99.12" evidence="2 8"/>
<keyword evidence="4 8" id="KW-0808">Transferase</keyword>
<evidence type="ECO:0000256" key="5">
    <source>
        <dbReference type="ARBA" id="ARBA00031445"/>
    </source>
</evidence>
<gene>
    <name evidence="10" type="ORF">H9848_06805</name>
</gene>
<evidence type="ECO:0000256" key="7">
    <source>
        <dbReference type="PIRSR" id="PIRSR639901-1"/>
    </source>
</evidence>
<dbReference type="GO" id="GO:0009244">
    <property type="term" value="P:lipopolysaccharide core region biosynthetic process"/>
    <property type="evidence" value="ECO:0007669"/>
    <property type="project" value="UniProtKB-UniRule"/>
</dbReference>
<keyword evidence="8" id="KW-0448">Lipopolysaccharide biosynthesis</keyword>
<dbReference type="GO" id="GO:0005886">
    <property type="term" value="C:plasma membrane"/>
    <property type="evidence" value="ECO:0007669"/>
    <property type="project" value="UniProtKB-SubCell"/>
</dbReference>
<proteinExistence type="inferred from homology"/>
<comment type="function">
    <text evidence="8">Involved in lipopolysaccharide (LPS) biosynthesis. Catalyzes the transfer of 3-deoxy-D-manno-octulosonate (Kdo) residue(s) from CMP-Kdo to lipid IV(A), the tetraacyldisaccharide-1,4'-bisphosphate precursor of lipid A.</text>
</comment>
<evidence type="ECO:0000256" key="6">
    <source>
        <dbReference type="ARBA" id="ARBA00049183"/>
    </source>
</evidence>
<comment type="similarity">
    <text evidence="8">Belongs to the glycosyltransferase group 1 family.</text>
</comment>
<dbReference type="SUPFAM" id="SSF53756">
    <property type="entry name" value="UDP-Glycosyltransferase/glycogen phosphorylase"/>
    <property type="match status" value="1"/>
</dbReference>
<evidence type="ECO:0000259" key="9">
    <source>
        <dbReference type="Pfam" id="PF04413"/>
    </source>
</evidence>
<dbReference type="InterPro" id="IPR007507">
    <property type="entry name" value="Glycos_transf_N"/>
</dbReference>
<comment type="subcellular location">
    <subcellularLocation>
        <location evidence="8">Cell membrane</location>
    </subcellularLocation>
</comment>
<evidence type="ECO:0000256" key="8">
    <source>
        <dbReference type="RuleBase" id="RU365103"/>
    </source>
</evidence>
<protein>
    <recommendedName>
        <fullName evidence="3 8">3-deoxy-D-manno-octulosonic acid transferase</fullName>
        <shortName evidence="8">Kdo transferase</shortName>
        <ecNumber evidence="2 8">2.4.99.12</ecNumber>
    </recommendedName>
    <alternativeName>
        <fullName evidence="5 8">Lipid IV(A) 3-deoxy-D-manno-octulosonic acid transferase</fullName>
    </alternativeName>
</protein>
<sequence>MYSLAIHLYAFVVALLAPFHKKARLLRLGQWRTNSILREKIDRNAKYIWIHASSLGEFEQGRPLMERIRAERPEYKILLTFFSPSGYEVRKNYDGADVICYLPFDTPFRVKKFLRLANPAMAVFIKYEFWGNYLRELHKRHIPVYIISAIFRREQLFFQWFGAPYRKMLTYFTHLFVQDERSRELLEEYGVTNVTVAGDTRFDRVLEVRRQARELPLIERFLERGDGKRPVVLVAGSSWPQDEALFIPYFHARPEMKLIIAPHEIHREHLLAIETMLKRPFIRLSEARPDNLADKDCLIVDSFGLLSSIYRYGQIAYIGGGFGAGIHNTLEAAVYGVPVLFGPRYHKFKEAKDLIAVGGGFSVAGADSFRRKMDELLAEPEALESAGRAAGDFTRDSAGATDTIYRHLFP</sequence>
<comment type="catalytic activity">
    <reaction evidence="6 8">
        <text>lipid IVA (E. coli) + CMP-3-deoxy-beta-D-manno-octulosonate = alpha-Kdo-(2-&gt;6)-lipid IVA (E. coli) + CMP + H(+)</text>
        <dbReference type="Rhea" id="RHEA:28066"/>
        <dbReference type="ChEBI" id="CHEBI:15378"/>
        <dbReference type="ChEBI" id="CHEBI:58603"/>
        <dbReference type="ChEBI" id="CHEBI:60364"/>
        <dbReference type="ChEBI" id="CHEBI:60377"/>
        <dbReference type="ChEBI" id="CHEBI:85987"/>
        <dbReference type="EC" id="2.4.99.12"/>
    </reaction>
</comment>
<dbReference type="PANTHER" id="PTHR42755:SF1">
    <property type="entry name" value="3-DEOXY-D-MANNO-OCTULOSONIC ACID TRANSFERASE, MITOCHONDRIAL-RELATED"/>
    <property type="match status" value="1"/>
</dbReference>
<dbReference type="GO" id="GO:0009245">
    <property type="term" value="P:lipid A biosynthetic process"/>
    <property type="evidence" value="ECO:0007669"/>
    <property type="project" value="TreeGrafter"/>
</dbReference>
<evidence type="ECO:0000256" key="2">
    <source>
        <dbReference type="ARBA" id="ARBA00012621"/>
    </source>
</evidence>
<dbReference type="Pfam" id="PF04413">
    <property type="entry name" value="Glycos_transf_N"/>
    <property type="match status" value="1"/>
</dbReference>
<reference evidence="10" key="2">
    <citation type="submission" date="2021-04" db="EMBL/GenBank/DDBJ databases">
        <authorList>
            <person name="Gilroy R."/>
        </authorList>
    </citation>
    <scope>NUCLEOTIDE SEQUENCE</scope>
    <source>
        <strain evidence="10">ChiHecec2B26-12326</strain>
    </source>
</reference>
<comment type="caution">
    <text evidence="10">The sequence shown here is derived from an EMBL/GenBank/DDBJ whole genome shotgun (WGS) entry which is preliminary data.</text>
</comment>
<dbReference type="PANTHER" id="PTHR42755">
    <property type="entry name" value="3-DEOXY-MANNO-OCTULOSONATE CYTIDYLYLTRANSFERASE"/>
    <property type="match status" value="1"/>
</dbReference>
<dbReference type="Gene3D" id="3.40.50.11720">
    <property type="entry name" value="3-Deoxy-D-manno-octulosonic-acid transferase, N-terminal domain"/>
    <property type="match status" value="1"/>
</dbReference>
<dbReference type="InterPro" id="IPR038107">
    <property type="entry name" value="Glycos_transf_N_sf"/>
</dbReference>
<accession>A0A9D1XS47</accession>
<dbReference type="Gene3D" id="3.40.50.2000">
    <property type="entry name" value="Glycogen Phosphorylase B"/>
    <property type="match status" value="1"/>
</dbReference>
<evidence type="ECO:0000256" key="1">
    <source>
        <dbReference type="ARBA" id="ARBA00004713"/>
    </source>
</evidence>
<organism evidence="10 11">
    <name type="scientific">Candidatus Parabacteroides intestinigallinarum</name>
    <dbReference type="NCBI Taxonomy" id="2838722"/>
    <lineage>
        <taxon>Bacteria</taxon>
        <taxon>Pseudomonadati</taxon>
        <taxon>Bacteroidota</taxon>
        <taxon>Bacteroidia</taxon>
        <taxon>Bacteroidales</taxon>
        <taxon>Tannerellaceae</taxon>
        <taxon>Parabacteroides</taxon>
    </lineage>
</organism>
<dbReference type="GO" id="GO:0043842">
    <property type="term" value="F:Kdo transferase activity"/>
    <property type="evidence" value="ECO:0007669"/>
    <property type="project" value="UniProtKB-EC"/>
</dbReference>
<dbReference type="AlphaFoldDB" id="A0A9D1XS47"/>
<evidence type="ECO:0000313" key="11">
    <source>
        <dbReference type="Proteomes" id="UP000823847"/>
    </source>
</evidence>
<dbReference type="EMBL" id="DXEN01000054">
    <property type="protein sequence ID" value="HIX86301.1"/>
    <property type="molecule type" value="Genomic_DNA"/>
</dbReference>
<reference evidence="10" key="1">
    <citation type="journal article" date="2021" name="PeerJ">
        <title>Extensive microbial diversity within the chicken gut microbiome revealed by metagenomics and culture.</title>
        <authorList>
            <person name="Gilroy R."/>
            <person name="Ravi A."/>
            <person name="Getino M."/>
            <person name="Pursley I."/>
            <person name="Horton D.L."/>
            <person name="Alikhan N.F."/>
            <person name="Baker D."/>
            <person name="Gharbi K."/>
            <person name="Hall N."/>
            <person name="Watson M."/>
            <person name="Adriaenssens E.M."/>
            <person name="Foster-Nyarko E."/>
            <person name="Jarju S."/>
            <person name="Secka A."/>
            <person name="Antonio M."/>
            <person name="Oren A."/>
            <person name="Chaudhuri R.R."/>
            <person name="La Ragione R."/>
            <person name="Hildebrand F."/>
            <person name="Pallen M.J."/>
        </authorList>
    </citation>
    <scope>NUCLEOTIDE SEQUENCE</scope>
    <source>
        <strain evidence="10">ChiHecec2B26-12326</strain>
    </source>
</reference>
<name>A0A9D1XS47_9BACT</name>
<feature type="active site" description="Proton acceptor" evidence="7">
    <location>
        <position position="57"/>
    </location>
</feature>
<dbReference type="InterPro" id="IPR039901">
    <property type="entry name" value="Kdotransferase"/>
</dbReference>